<evidence type="ECO:0000313" key="1">
    <source>
        <dbReference type="EMBL" id="SCW95972.1"/>
    </source>
</evidence>
<gene>
    <name evidence="1" type="ORF">SAMN05660859_0162</name>
</gene>
<dbReference type="AlphaFoldDB" id="A0A1G4UQQ7"/>
<dbReference type="STRING" id="177413.SAMN05660859_0162"/>
<sequence length="200" mass="21256">MCEWKVPVASVTAGTRLVCDNGFSCLEDGQVVEVLADADGSLYVDCGGPERHHHYIDGQLTVDGTHYVGFKLETVGTPSSDRSPVFVFGSNLAGRHGAGAALFAYQHRGAALGVGTGMTGNSYAIPTKDERIRTRGLVEIERSVIEFIRFAEAHPEMTFQLTPIGCGLAGYKPEQIAPMFKGAPANVLIPQEFAAVLSGA</sequence>
<organism evidence="1 2">
    <name type="scientific">Ancylobacter rudongensis</name>
    <dbReference type="NCBI Taxonomy" id="177413"/>
    <lineage>
        <taxon>Bacteria</taxon>
        <taxon>Pseudomonadati</taxon>
        <taxon>Pseudomonadota</taxon>
        <taxon>Alphaproteobacteria</taxon>
        <taxon>Hyphomicrobiales</taxon>
        <taxon>Xanthobacteraceae</taxon>
        <taxon>Ancylobacter</taxon>
    </lineage>
</organism>
<proteinExistence type="predicted"/>
<dbReference type="Proteomes" id="UP000198889">
    <property type="component" value="Unassembled WGS sequence"/>
</dbReference>
<protein>
    <submittedName>
        <fullName evidence="1">Uncharacterized protein</fullName>
    </submittedName>
</protein>
<accession>A0A1G4UQQ7</accession>
<evidence type="ECO:0000313" key="2">
    <source>
        <dbReference type="Proteomes" id="UP000198889"/>
    </source>
</evidence>
<keyword evidence="2" id="KW-1185">Reference proteome</keyword>
<name>A0A1G4UQQ7_9HYPH</name>
<reference evidence="2" key="1">
    <citation type="submission" date="2016-10" db="EMBL/GenBank/DDBJ databases">
        <authorList>
            <person name="Varghese N."/>
            <person name="Submissions S."/>
        </authorList>
    </citation>
    <scope>NUCLEOTIDE SEQUENCE [LARGE SCALE GENOMIC DNA]</scope>
    <source>
        <strain evidence="2">CGMCC 1.1761</strain>
    </source>
</reference>
<dbReference type="EMBL" id="FMTP01000010">
    <property type="protein sequence ID" value="SCW95972.1"/>
    <property type="molecule type" value="Genomic_DNA"/>
</dbReference>